<dbReference type="EMBL" id="BOOZ01000054">
    <property type="protein sequence ID" value="GIJ12495.1"/>
    <property type="molecule type" value="Genomic_DNA"/>
</dbReference>
<reference evidence="1 2" key="1">
    <citation type="submission" date="2021-01" db="EMBL/GenBank/DDBJ databases">
        <title>Whole genome shotgun sequence of Verrucosispora andamanensis NBRC 109075.</title>
        <authorList>
            <person name="Komaki H."/>
            <person name="Tamura T."/>
        </authorList>
    </citation>
    <scope>NUCLEOTIDE SEQUENCE [LARGE SCALE GENOMIC DNA]</scope>
    <source>
        <strain evidence="1 2">NBRC 109075</strain>
    </source>
</reference>
<evidence type="ECO:0000313" key="2">
    <source>
        <dbReference type="Proteomes" id="UP000647017"/>
    </source>
</evidence>
<organism evidence="1 2">
    <name type="scientific">Micromonospora andamanensis</name>
    <dbReference type="NCBI Taxonomy" id="1287068"/>
    <lineage>
        <taxon>Bacteria</taxon>
        <taxon>Bacillati</taxon>
        <taxon>Actinomycetota</taxon>
        <taxon>Actinomycetes</taxon>
        <taxon>Micromonosporales</taxon>
        <taxon>Micromonosporaceae</taxon>
        <taxon>Micromonospora</taxon>
    </lineage>
</organism>
<comment type="caution">
    <text evidence="1">The sequence shown here is derived from an EMBL/GenBank/DDBJ whole genome shotgun (WGS) entry which is preliminary data.</text>
</comment>
<proteinExistence type="predicted"/>
<accession>A0ABQ4I3Q6</accession>
<gene>
    <name evidence="1" type="ORF">Van01_57090</name>
</gene>
<evidence type="ECO:0008006" key="3">
    <source>
        <dbReference type="Google" id="ProtNLM"/>
    </source>
</evidence>
<dbReference type="Proteomes" id="UP000647017">
    <property type="component" value="Unassembled WGS sequence"/>
</dbReference>
<protein>
    <recommendedName>
        <fullName evidence="3">Transposase</fullName>
    </recommendedName>
</protein>
<name>A0ABQ4I3Q6_9ACTN</name>
<keyword evidence="2" id="KW-1185">Reference proteome</keyword>
<evidence type="ECO:0000313" key="1">
    <source>
        <dbReference type="EMBL" id="GIJ12495.1"/>
    </source>
</evidence>
<sequence length="81" mass="9005">MLGVTRPTLTVAVCDDGRRQVRILPPLNRPGSCRAGRSVAELIRDSEIIDQTIYNWRRQELIDTGQMPDVTSADQVELVAA</sequence>